<organism evidence="1 2">
    <name type="scientific">Fusobacterium mortiferum</name>
    <dbReference type="NCBI Taxonomy" id="850"/>
    <lineage>
        <taxon>Bacteria</taxon>
        <taxon>Fusobacteriati</taxon>
        <taxon>Fusobacteriota</taxon>
        <taxon>Fusobacteriia</taxon>
        <taxon>Fusobacteriales</taxon>
        <taxon>Fusobacteriaceae</taxon>
        <taxon>Fusobacterium</taxon>
    </lineage>
</organism>
<name>A0ABS2G6D8_FUSMR</name>
<proteinExistence type="predicted"/>
<sequence>MGERLKHTNKIKIKIIPTSGSSRLLTNLFDYDPGEGPANVVMGDEADLGGRVPVTVTENRSRRPTVTVSADTTDEKYLKRLERDKIQFRMIVIDETSDSVRVQHTCSECHIEKALAKTVRDTKTMAFTVLTPEFKEDEI</sequence>
<comment type="caution">
    <text evidence="1">The sequence shown here is derived from an EMBL/GenBank/DDBJ whole genome shotgun (WGS) entry which is preliminary data.</text>
</comment>
<evidence type="ECO:0000313" key="1">
    <source>
        <dbReference type="EMBL" id="MBM6876274.1"/>
    </source>
</evidence>
<reference evidence="1 2" key="1">
    <citation type="journal article" date="2021" name="Sci. Rep.">
        <title>The distribution of antibiotic resistance genes in chicken gut microbiota commensals.</title>
        <authorList>
            <person name="Juricova H."/>
            <person name="Matiasovicova J."/>
            <person name="Kubasova T."/>
            <person name="Cejkova D."/>
            <person name="Rychlik I."/>
        </authorList>
    </citation>
    <scope>NUCLEOTIDE SEQUENCE [LARGE SCALE GENOMIC DNA]</scope>
    <source>
        <strain evidence="1 2">An425</strain>
    </source>
</reference>
<dbReference type="EMBL" id="JACJLT010000257">
    <property type="protein sequence ID" value="MBM6876274.1"/>
    <property type="molecule type" value="Genomic_DNA"/>
</dbReference>
<accession>A0ABS2G6D8</accession>
<keyword evidence="2" id="KW-1185">Reference proteome</keyword>
<dbReference type="RefSeq" id="WP_204716884.1">
    <property type="nucleotide sequence ID" value="NZ_JACJLT010000257.1"/>
</dbReference>
<protein>
    <recommendedName>
        <fullName evidence="3">Phage tail protein</fullName>
    </recommendedName>
</protein>
<evidence type="ECO:0000313" key="2">
    <source>
        <dbReference type="Proteomes" id="UP000728968"/>
    </source>
</evidence>
<evidence type="ECO:0008006" key="3">
    <source>
        <dbReference type="Google" id="ProtNLM"/>
    </source>
</evidence>
<dbReference type="Proteomes" id="UP000728968">
    <property type="component" value="Unassembled WGS sequence"/>
</dbReference>
<gene>
    <name evidence="1" type="ORF">H6A04_11610</name>
</gene>